<feature type="compositionally biased region" description="Polar residues" evidence="1">
    <location>
        <begin position="196"/>
        <end position="213"/>
    </location>
</feature>
<comment type="caution">
    <text evidence="2">The sequence shown here is derived from an EMBL/GenBank/DDBJ whole genome shotgun (WGS) entry which is preliminary data.</text>
</comment>
<feature type="region of interest" description="Disordered" evidence="1">
    <location>
        <begin position="22"/>
        <end position="47"/>
    </location>
</feature>
<accession>A0ABD3D6B9</accession>
<feature type="compositionally biased region" description="Low complexity" evidence="1">
    <location>
        <begin position="214"/>
        <end position="240"/>
    </location>
</feature>
<feature type="compositionally biased region" description="Low complexity" evidence="1">
    <location>
        <begin position="176"/>
        <end position="195"/>
    </location>
</feature>
<sequence length="661" mass="72682">MENPVKRLTRSCARLAAARFAAAREENVDGGDPSAPRQPGPVNTDKGSKWAFAFLDANFSKRLGVQSSKELPVEPEEMAPGGAAVNQKTRFAQNNASFSYPSPASRRINRALTDELNVSSLKESTHMPKSNELLLGKKSLNPQPKSANTKTQSTDQRTKSNSQHNKAVGSKSQSVNTETYSSSQTSQPSSNQNKSGSHQNQSNITQPHSVNPETQSNSPETNSNSPQSQSTGQNTQSSSPENHSTASQTQSVARQMQQIAPQPDSVGLQNEANSPPTIQRGLRDETDDTNDTNNTTDTNDTDETDETAAVSTVEKRKRGPTMGRGLMKALGGSKGGKKMKIEVDPAIGRPKDRVESAKFSSQVGVVARDVLPVPRKWKEIDVQSALNPCRGGPSLGPGGPRPPLIFRIHMDVNMDKPGVKQCVIDRLKSSSRQQRYRLHQHYKKFANLQEAKRNKPAQVSDQQQWELLCDHFESPEFKNQSQANQTIGKKCELSTLPDERLSPLFKMKLSGQKGDDCDMIELYKTTHENVKGKWSSDVAKENWELMVEKKEKYAEEGIEKSEQEIVTEVLGHANGYIKGLGYGPKPPGKRNSQLHKELEDTRAELEESRTDKEAYKSTVDALTDQLKEQAAQIAKLMAFMQAGGSSVAEEGNQELDDSNNS</sequence>
<organism evidence="2 3">
    <name type="scientific">Castilleja foliolosa</name>
    <dbReference type="NCBI Taxonomy" id="1961234"/>
    <lineage>
        <taxon>Eukaryota</taxon>
        <taxon>Viridiplantae</taxon>
        <taxon>Streptophyta</taxon>
        <taxon>Embryophyta</taxon>
        <taxon>Tracheophyta</taxon>
        <taxon>Spermatophyta</taxon>
        <taxon>Magnoliopsida</taxon>
        <taxon>eudicotyledons</taxon>
        <taxon>Gunneridae</taxon>
        <taxon>Pentapetalae</taxon>
        <taxon>asterids</taxon>
        <taxon>lamiids</taxon>
        <taxon>Lamiales</taxon>
        <taxon>Orobanchaceae</taxon>
        <taxon>Pedicularideae</taxon>
        <taxon>Castillejinae</taxon>
        <taxon>Castilleja</taxon>
    </lineage>
</organism>
<evidence type="ECO:0000256" key="1">
    <source>
        <dbReference type="SAM" id="MobiDB-lite"/>
    </source>
</evidence>
<protein>
    <submittedName>
        <fullName evidence="2">Uncharacterized protein</fullName>
    </submittedName>
</protein>
<feature type="compositionally biased region" description="Polar residues" evidence="1">
    <location>
        <begin position="86"/>
        <end position="102"/>
    </location>
</feature>
<reference evidence="3" key="1">
    <citation type="journal article" date="2024" name="IScience">
        <title>Strigolactones Initiate the Formation of Haustorium-like Structures in Castilleja.</title>
        <authorList>
            <person name="Buerger M."/>
            <person name="Peterson D."/>
            <person name="Chory J."/>
        </authorList>
    </citation>
    <scope>NUCLEOTIDE SEQUENCE [LARGE SCALE GENOMIC DNA]</scope>
</reference>
<feature type="region of interest" description="Disordered" evidence="1">
    <location>
        <begin position="135"/>
        <end position="337"/>
    </location>
</feature>
<evidence type="ECO:0000313" key="3">
    <source>
        <dbReference type="Proteomes" id="UP001632038"/>
    </source>
</evidence>
<dbReference type="EMBL" id="JAVIJP010000023">
    <property type="protein sequence ID" value="KAL3637845.1"/>
    <property type="molecule type" value="Genomic_DNA"/>
</dbReference>
<gene>
    <name evidence="2" type="ORF">CASFOL_018293</name>
</gene>
<feature type="compositionally biased region" description="Polar residues" evidence="1">
    <location>
        <begin position="241"/>
        <end position="260"/>
    </location>
</feature>
<dbReference type="Proteomes" id="UP001632038">
    <property type="component" value="Unassembled WGS sequence"/>
</dbReference>
<feature type="region of interest" description="Disordered" evidence="1">
    <location>
        <begin position="581"/>
        <end position="616"/>
    </location>
</feature>
<keyword evidence="3" id="KW-1185">Reference proteome</keyword>
<feature type="compositionally biased region" description="Polar residues" evidence="1">
    <location>
        <begin position="267"/>
        <end position="277"/>
    </location>
</feature>
<dbReference type="AlphaFoldDB" id="A0ABD3D6B9"/>
<feature type="region of interest" description="Disordered" evidence="1">
    <location>
        <begin position="66"/>
        <end position="103"/>
    </location>
</feature>
<dbReference type="PANTHER" id="PTHR33063:SF13">
    <property type="entry name" value="OS02G0583500 PROTEIN"/>
    <property type="match status" value="1"/>
</dbReference>
<dbReference type="PANTHER" id="PTHR33063">
    <property type="entry name" value="OS02G0583500 PROTEIN"/>
    <property type="match status" value="1"/>
</dbReference>
<name>A0ABD3D6B9_9LAMI</name>
<feature type="compositionally biased region" description="Basic and acidic residues" evidence="1">
    <location>
        <begin position="594"/>
        <end position="615"/>
    </location>
</feature>
<feature type="compositionally biased region" description="Polar residues" evidence="1">
    <location>
        <begin position="140"/>
        <end position="175"/>
    </location>
</feature>
<proteinExistence type="predicted"/>
<evidence type="ECO:0000313" key="2">
    <source>
        <dbReference type="EMBL" id="KAL3637845.1"/>
    </source>
</evidence>